<reference evidence="1 2" key="1">
    <citation type="submission" date="2015-03" db="EMBL/GenBank/DDBJ databases">
        <title>Draft Genome Sequence of S. carnosus subsp. utilis LTH 7013, Isolated from South Tirolean Ham.</title>
        <authorList>
            <person name="Mueller A."/>
            <person name="Huptas C."/>
            <person name="Wenning M."/>
            <person name="Weiss A."/>
            <person name="Schmidt H."/>
        </authorList>
    </citation>
    <scope>NUCLEOTIDE SEQUENCE [LARGE SCALE GENOMIC DNA]</scope>
    <source>
        <strain evidence="1 2">LTH7013</strain>
    </source>
</reference>
<dbReference type="Pfam" id="PF03013">
    <property type="entry name" value="Pyr_excise"/>
    <property type="match status" value="1"/>
</dbReference>
<sequence>MQIFRVSPDPKVSAEFLDNRRLSKQVLELYQIIRVCLGELDVIKTGPGYRHHPVVEAVYNNGKPYLWGAWILLAAMNEEHMRRGGKRSEVFKKELEGLYDVVKKTDQTLSLSHEDLPPFYIEGEKRIYGGEAYQMYVKLLFDKWQHDKIPPRCDINLNNKA</sequence>
<dbReference type="AlphaFoldDB" id="A0AAJ0JPL8"/>
<comment type="caution">
    <text evidence="1">The sequence shown here is derived from an EMBL/GenBank/DDBJ whole genome shotgun (WGS) entry which is preliminary data.</text>
</comment>
<protein>
    <submittedName>
        <fullName evidence="1">Uncharacterized protein</fullName>
    </submittedName>
</protein>
<name>A0AAJ0JPL8_STACA</name>
<dbReference type="RefSeq" id="WP_015899696.1">
    <property type="nucleotide sequence ID" value="NZ_BKAO01000001.1"/>
</dbReference>
<accession>A0AAJ0JPL8</accession>
<proteinExistence type="predicted"/>
<organism evidence="1 2">
    <name type="scientific">Staphylococcus carnosus</name>
    <dbReference type="NCBI Taxonomy" id="1281"/>
    <lineage>
        <taxon>Bacteria</taxon>
        <taxon>Bacillati</taxon>
        <taxon>Bacillota</taxon>
        <taxon>Bacilli</taxon>
        <taxon>Bacillales</taxon>
        <taxon>Staphylococcaceae</taxon>
        <taxon>Staphylococcus</taxon>
    </lineage>
</organism>
<dbReference type="EMBL" id="LAIU01000005">
    <property type="protein sequence ID" value="KKB24997.1"/>
    <property type="molecule type" value="Genomic_DNA"/>
</dbReference>
<dbReference type="GeneID" id="93795370"/>
<evidence type="ECO:0000313" key="2">
    <source>
        <dbReference type="Proteomes" id="UP000033530"/>
    </source>
</evidence>
<dbReference type="Proteomes" id="UP000033530">
    <property type="component" value="Unassembled WGS sequence"/>
</dbReference>
<gene>
    <name evidence="1" type="ORF">VV61_07915</name>
</gene>
<evidence type="ECO:0000313" key="1">
    <source>
        <dbReference type="EMBL" id="KKB24997.1"/>
    </source>
</evidence>
<dbReference type="InterPro" id="IPR004260">
    <property type="entry name" value="Pyr-dimer_DNA_glycosylase"/>
</dbReference>